<dbReference type="InterPro" id="IPR050624">
    <property type="entry name" value="HTH-type_Tx_Regulator"/>
</dbReference>
<feature type="domain" description="HTH tetR-type" evidence="3">
    <location>
        <begin position="11"/>
        <end position="70"/>
    </location>
</feature>
<evidence type="ECO:0000256" key="2">
    <source>
        <dbReference type="PROSITE-ProRule" id="PRU00335"/>
    </source>
</evidence>
<evidence type="ECO:0000313" key="4">
    <source>
        <dbReference type="EMBL" id="SHJ37402.1"/>
    </source>
</evidence>
<evidence type="ECO:0000313" key="5">
    <source>
        <dbReference type="Proteomes" id="UP000184442"/>
    </source>
</evidence>
<dbReference type="PANTHER" id="PTHR43479:SF11">
    <property type="entry name" value="ACREF_ENVCD OPERON REPRESSOR-RELATED"/>
    <property type="match status" value="1"/>
</dbReference>
<keyword evidence="5" id="KW-1185">Reference proteome</keyword>
<accession>A0A1M6ISH5</accession>
<organism evidence="4 5">
    <name type="scientific">Lutispora thermophila DSM 19022</name>
    <dbReference type="NCBI Taxonomy" id="1122184"/>
    <lineage>
        <taxon>Bacteria</taxon>
        <taxon>Bacillati</taxon>
        <taxon>Bacillota</taxon>
        <taxon>Clostridia</taxon>
        <taxon>Lutisporales</taxon>
        <taxon>Lutisporaceae</taxon>
        <taxon>Lutispora</taxon>
    </lineage>
</organism>
<dbReference type="InterPro" id="IPR001647">
    <property type="entry name" value="HTH_TetR"/>
</dbReference>
<name>A0A1M6ISH5_9FIRM</name>
<dbReference type="Gene3D" id="1.10.357.10">
    <property type="entry name" value="Tetracycline Repressor, domain 2"/>
    <property type="match status" value="1"/>
</dbReference>
<protein>
    <submittedName>
        <fullName evidence="4">Transcriptional regulator, TetR family</fullName>
    </submittedName>
</protein>
<dbReference type="RefSeq" id="WP_073027861.1">
    <property type="nucleotide sequence ID" value="NZ_FQZS01000038.1"/>
</dbReference>
<reference evidence="4 5" key="1">
    <citation type="submission" date="2016-11" db="EMBL/GenBank/DDBJ databases">
        <authorList>
            <person name="Jaros S."/>
            <person name="Januszkiewicz K."/>
            <person name="Wedrychowicz H."/>
        </authorList>
    </citation>
    <scope>NUCLEOTIDE SEQUENCE [LARGE SCALE GENOMIC DNA]</scope>
    <source>
        <strain evidence="4 5">DSM 19022</strain>
    </source>
</reference>
<feature type="DNA-binding region" description="H-T-H motif" evidence="2">
    <location>
        <begin position="33"/>
        <end position="52"/>
    </location>
</feature>
<dbReference type="AlphaFoldDB" id="A0A1M6ISH5"/>
<sequence>MKVNTRKIQKLNTRKKIIETAYKVFSEKGFSVPSSIIAKEAGVSHGSIFAHFPTINDLLVSLLSDFGDKMGARLHVLAKKTDSVENLLKEHLKVLKEYETFYSRLISEINILPDEAKNTFAIIQSTVAFHFASVIECEIEKGTVKKLPIHMLFNTWLGLVHYYLLNKDFFSESNESVIERYSSELLSTYLNLIKNERRVYE</sequence>
<dbReference type="GO" id="GO:0003677">
    <property type="term" value="F:DNA binding"/>
    <property type="evidence" value="ECO:0007669"/>
    <property type="project" value="UniProtKB-UniRule"/>
</dbReference>
<proteinExistence type="predicted"/>
<dbReference type="PROSITE" id="PS50977">
    <property type="entry name" value="HTH_TETR_2"/>
    <property type="match status" value="1"/>
</dbReference>
<dbReference type="EMBL" id="FQZS01000038">
    <property type="protein sequence ID" value="SHJ37402.1"/>
    <property type="molecule type" value="Genomic_DNA"/>
</dbReference>
<dbReference type="PANTHER" id="PTHR43479">
    <property type="entry name" value="ACREF/ENVCD OPERON REPRESSOR-RELATED"/>
    <property type="match status" value="1"/>
</dbReference>
<evidence type="ECO:0000256" key="1">
    <source>
        <dbReference type="ARBA" id="ARBA00023125"/>
    </source>
</evidence>
<dbReference type="PRINTS" id="PR00455">
    <property type="entry name" value="HTHTETR"/>
</dbReference>
<gene>
    <name evidence="4" type="ORF">SAMN02745176_03377</name>
</gene>
<evidence type="ECO:0000259" key="3">
    <source>
        <dbReference type="PROSITE" id="PS50977"/>
    </source>
</evidence>
<dbReference type="OrthoDB" id="9780824at2"/>
<dbReference type="Proteomes" id="UP000184442">
    <property type="component" value="Unassembled WGS sequence"/>
</dbReference>
<dbReference type="Pfam" id="PF00440">
    <property type="entry name" value="TetR_N"/>
    <property type="match status" value="1"/>
</dbReference>
<dbReference type="InterPro" id="IPR009057">
    <property type="entry name" value="Homeodomain-like_sf"/>
</dbReference>
<dbReference type="SUPFAM" id="SSF46689">
    <property type="entry name" value="Homeodomain-like"/>
    <property type="match status" value="1"/>
</dbReference>
<dbReference type="STRING" id="1122184.SAMN02745176_03377"/>
<keyword evidence="1 2" id="KW-0238">DNA-binding</keyword>